<dbReference type="Proteomes" id="UP001218188">
    <property type="component" value="Unassembled WGS sequence"/>
</dbReference>
<protein>
    <submittedName>
        <fullName evidence="2">Uncharacterized protein</fullName>
    </submittedName>
</protein>
<dbReference type="AlphaFoldDB" id="A0AAD6WYY8"/>
<keyword evidence="3" id="KW-1185">Reference proteome</keyword>
<reference evidence="2" key="1">
    <citation type="submission" date="2023-03" db="EMBL/GenBank/DDBJ databases">
        <title>Massive genome expansion in bonnet fungi (Mycena s.s.) driven by repeated elements and novel gene families across ecological guilds.</title>
        <authorList>
            <consortium name="Lawrence Berkeley National Laboratory"/>
            <person name="Harder C.B."/>
            <person name="Miyauchi S."/>
            <person name="Viragh M."/>
            <person name="Kuo A."/>
            <person name="Thoen E."/>
            <person name="Andreopoulos B."/>
            <person name="Lu D."/>
            <person name="Skrede I."/>
            <person name="Drula E."/>
            <person name="Henrissat B."/>
            <person name="Morin E."/>
            <person name="Kohler A."/>
            <person name="Barry K."/>
            <person name="LaButti K."/>
            <person name="Morin E."/>
            <person name="Salamov A."/>
            <person name="Lipzen A."/>
            <person name="Mereny Z."/>
            <person name="Hegedus B."/>
            <person name="Baldrian P."/>
            <person name="Stursova M."/>
            <person name="Weitz H."/>
            <person name="Taylor A."/>
            <person name="Grigoriev I.V."/>
            <person name="Nagy L.G."/>
            <person name="Martin F."/>
            <person name="Kauserud H."/>
        </authorList>
    </citation>
    <scope>NUCLEOTIDE SEQUENCE</scope>
    <source>
        <strain evidence="2">CBHHK200</strain>
    </source>
</reference>
<comment type="caution">
    <text evidence="2">The sequence shown here is derived from an EMBL/GenBank/DDBJ whole genome shotgun (WGS) entry which is preliminary data.</text>
</comment>
<feature type="region of interest" description="Disordered" evidence="1">
    <location>
        <begin position="1"/>
        <end position="21"/>
    </location>
</feature>
<gene>
    <name evidence="2" type="ORF">C8F04DRAFT_1126183</name>
</gene>
<evidence type="ECO:0000313" key="2">
    <source>
        <dbReference type="EMBL" id="KAJ7026124.1"/>
    </source>
</evidence>
<dbReference type="EMBL" id="JARJCM010000143">
    <property type="protein sequence ID" value="KAJ7026124.1"/>
    <property type="molecule type" value="Genomic_DNA"/>
</dbReference>
<proteinExistence type="predicted"/>
<name>A0AAD6WYY8_9AGAR</name>
<evidence type="ECO:0000313" key="3">
    <source>
        <dbReference type="Proteomes" id="UP001218188"/>
    </source>
</evidence>
<evidence type="ECO:0000256" key="1">
    <source>
        <dbReference type="SAM" id="MobiDB-lite"/>
    </source>
</evidence>
<sequence length="159" mass="17228">MQQFRVGPPRQVLRGSPHQVSASSAPVLMPAASILTLGDNNSSHRQELFAPDYFTDQHHAPCTRPTRLLSQIPNQAVIVTPNAPKKKPPESSCFEFCQRDQDYLALTVTGSASGKLLVCGVPVDPSILRTLIGVSPFYGLRASAHLCAVGNLNERRPIS</sequence>
<accession>A0AAD6WYY8</accession>
<organism evidence="2 3">
    <name type="scientific">Mycena alexandri</name>
    <dbReference type="NCBI Taxonomy" id="1745969"/>
    <lineage>
        <taxon>Eukaryota</taxon>
        <taxon>Fungi</taxon>
        <taxon>Dikarya</taxon>
        <taxon>Basidiomycota</taxon>
        <taxon>Agaricomycotina</taxon>
        <taxon>Agaricomycetes</taxon>
        <taxon>Agaricomycetidae</taxon>
        <taxon>Agaricales</taxon>
        <taxon>Marasmiineae</taxon>
        <taxon>Mycenaceae</taxon>
        <taxon>Mycena</taxon>
    </lineage>
</organism>